<reference evidence="4 5" key="2">
    <citation type="journal article" date="2000" name="Proc. Natl. Acad. Sci. U.S.A.">
        <title>Archaeal adaptation to higher temperatures revealed by genomic sequence of Thermoplasma volcanium.</title>
        <authorList>
            <person name="Kawashima T."/>
            <person name="Amano N."/>
            <person name="Koike H."/>
            <person name="Makino S."/>
            <person name="Higuchi S."/>
            <person name="Kawashima-Ohya Y."/>
            <person name="Watanabe K."/>
            <person name="Yamazaki M."/>
            <person name="Kanehori K."/>
            <person name="Kawamoto T."/>
            <person name="Nunoshiba T."/>
            <person name="Yamamoto Y."/>
            <person name="Aramaki H."/>
            <person name="Makino K."/>
            <person name="Suzuki M."/>
        </authorList>
    </citation>
    <scope>NUCLEOTIDE SEQUENCE [LARGE SCALE GENOMIC DNA]</scope>
    <source>
        <strain evidence="5">ATCC 51530 / DSM 4299 / JCM 9571 / NBRC 15438 / GSS1</strain>
    </source>
</reference>
<reference evidence="4 5" key="1">
    <citation type="journal article" date="1999" name="Proc. Jpn. Acad.">
        <title>Determination of the complete genomic DNA sequence of Thermoplasma volvanium GSS1.</title>
        <authorList>
            <person name="Kawashima T."/>
            <person name="Yamamoto Y."/>
            <person name="Aramaki H."/>
            <person name="Nunoshiba T."/>
            <person name="Kawamoto T."/>
            <person name="Watanabe K."/>
            <person name="Yamazaki M."/>
            <person name="Kanehori K."/>
            <person name="Amano N."/>
            <person name="Ohya Y."/>
            <person name="Makino K."/>
            <person name="Suzuki M."/>
        </authorList>
    </citation>
    <scope>NUCLEOTIDE SEQUENCE [LARGE SCALE GENOMIC DNA]</scope>
    <source>
        <strain evidence="5">ATCC 51530 / DSM 4299 / JCM 9571 / NBRC 15438 / GSS1</strain>
    </source>
</reference>
<dbReference type="InterPro" id="IPR000644">
    <property type="entry name" value="CBS_dom"/>
</dbReference>
<dbReference type="Proteomes" id="UP000001017">
    <property type="component" value="Chromosome"/>
</dbReference>
<sequence length="355" mass="39942">MTPDPVTVGVDDTFSKVMSKMNETGIHQLPVMDGNRYAGMITYSDLLKKRSIQVKSKISNYAINTPTLSADDDVLEAVRLIKDTGLSALPVFDKGKLVGIISRTDIIKRIDKISDISNLRAFQIMSPDPVAVSEDDSIEEAFDSLRQLNEVEIPVVDNEERLVGIVKLNDILGIMFREKEKIKYGGYGEKERVQIACGSVMDPPISVDRYADVKTVVDEMMKNELHIMPIVDSGKLVGIIDFSDLINIIKTESKEGILIEISGLDIYDEDLYDIAFDLSERFLTKFSKLTDVSQGKLLIHVMKYKTQGATKYSVRTRISAPPIFMVQNDAGWNFAVVLSNIFDRYEERLKKLKEK</sequence>
<dbReference type="Gene3D" id="3.10.580.10">
    <property type="entry name" value="CBS-domain"/>
    <property type="match status" value="2"/>
</dbReference>
<evidence type="ECO:0000259" key="3">
    <source>
        <dbReference type="PROSITE" id="PS51371"/>
    </source>
</evidence>
<evidence type="ECO:0000313" key="4">
    <source>
        <dbReference type="EMBL" id="BAB59953.1"/>
    </source>
</evidence>
<dbReference type="SUPFAM" id="SSF54631">
    <property type="entry name" value="CBS-domain pair"/>
    <property type="match status" value="3"/>
</dbReference>
<dbReference type="PANTHER" id="PTHR43080:SF29">
    <property type="entry name" value="OS02G0818000 PROTEIN"/>
    <property type="match status" value="1"/>
</dbReference>
<dbReference type="PANTHER" id="PTHR43080">
    <property type="entry name" value="CBS DOMAIN-CONTAINING PROTEIN CBSX3, MITOCHONDRIAL"/>
    <property type="match status" value="1"/>
</dbReference>
<dbReference type="InterPro" id="IPR046342">
    <property type="entry name" value="CBS_dom_sf"/>
</dbReference>
<dbReference type="PIRSF" id="PIRSF036983">
    <property type="entry name" value="UCP_2CBS_MJ1404"/>
    <property type="match status" value="1"/>
</dbReference>
<evidence type="ECO:0000256" key="1">
    <source>
        <dbReference type="ARBA" id="ARBA00023122"/>
    </source>
</evidence>
<dbReference type="HOGENOM" id="CLU_064879_0_0_2"/>
<dbReference type="SMART" id="SM00116">
    <property type="entry name" value="CBS"/>
    <property type="match status" value="4"/>
</dbReference>
<organism evidence="4 5">
    <name type="scientific">Thermoplasma volcanium (strain ATCC 51530 / DSM 4299 / JCM 9571 / NBRC 15438 / GSS1)</name>
    <dbReference type="NCBI Taxonomy" id="273116"/>
    <lineage>
        <taxon>Archaea</taxon>
        <taxon>Methanobacteriati</taxon>
        <taxon>Thermoplasmatota</taxon>
        <taxon>Thermoplasmata</taxon>
        <taxon>Thermoplasmatales</taxon>
        <taxon>Thermoplasmataceae</taxon>
        <taxon>Thermoplasma</taxon>
    </lineage>
</organism>
<dbReference type="PROSITE" id="PS51371">
    <property type="entry name" value="CBS"/>
    <property type="match status" value="4"/>
</dbReference>
<name>Q97AJ9_THEVO</name>
<dbReference type="Pfam" id="PF00571">
    <property type="entry name" value="CBS"/>
    <property type="match status" value="4"/>
</dbReference>
<feature type="domain" description="CBS" evidence="3">
    <location>
        <begin position="58"/>
        <end position="116"/>
    </location>
</feature>
<dbReference type="PhylomeDB" id="Q97AJ9"/>
<protein>
    <submittedName>
        <fullName evidence="4">Inosine-5-monophosphate dehydrogenase</fullName>
    </submittedName>
</protein>
<dbReference type="STRING" id="273116.gene:9381601"/>
<accession>Q97AJ9</accession>
<evidence type="ECO:0000313" key="5">
    <source>
        <dbReference type="Proteomes" id="UP000001017"/>
    </source>
</evidence>
<dbReference type="InterPro" id="IPR051257">
    <property type="entry name" value="Diverse_CBS-Domain"/>
</dbReference>
<evidence type="ECO:0000256" key="2">
    <source>
        <dbReference type="PROSITE-ProRule" id="PRU00703"/>
    </source>
</evidence>
<gene>
    <name evidence="4" type="ORF">TVG0812781</name>
</gene>
<dbReference type="eggNOG" id="arCOG00601">
    <property type="taxonomic scope" value="Archaea"/>
</dbReference>
<keyword evidence="5" id="KW-1185">Reference proteome</keyword>
<dbReference type="AlphaFoldDB" id="Q97AJ9"/>
<feature type="domain" description="CBS" evidence="3">
    <location>
        <begin position="125"/>
        <end position="181"/>
    </location>
</feature>
<feature type="domain" description="CBS" evidence="3">
    <location>
        <begin position="1"/>
        <end position="56"/>
    </location>
</feature>
<dbReference type="InterPro" id="IPR014651">
    <property type="entry name" value="UCP036983_2CBS_MJ1404"/>
</dbReference>
<feature type="domain" description="CBS" evidence="3">
    <location>
        <begin position="200"/>
        <end position="255"/>
    </location>
</feature>
<dbReference type="CDD" id="cd02205">
    <property type="entry name" value="CBS_pair_SF"/>
    <property type="match status" value="1"/>
</dbReference>
<proteinExistence type="predicted"/>
<dbReference type="PaxDb" id="273116-14325027"/>
<dbReference type="KEGG" id="tvo:TVG0812781"/>
<keyword evidence="1 2" id="KW-0129">CBS domain</keyword>
<dbReference type="EMBL" id="BA000011">
    <property type="protein sequence ID" value="BAB59953.1"/>
    <property type="molecule type" value="Genomic_DNA"/>
</dbReference>